<proteinExistence type="predicted"/>
<dbReference type="GeneID" id="95605349"/>
<dbReference type="RefSeq" id="WP_267260259.1">
    <property type="nucleotide sequence ID" value="NZ_CP084204.1"/>
</dbReference>
<evidence type="ECO:0000313" key="2">
    <source>
        <dbReference type="Proteomes" id="UP001164506"/>
    </source>
</evidence>
<dbReference type="Pfam" id="PF13604">
    <property type="entry name" value="AAA_30"/>
    <property type="match status" value="1"/>
</dbReference>
<dbReference type="EMBL" id="CP084204">
    <property type="protein sequence ID" value="UZX26117.1"/>
    <property type="molecule type" value="Genomic_DNA"/>
</dbReference>
<protein>
    <submittedName>
        <fullName evidence="1">AAA family ATPase</fullName>
    </submittedName>
</protein>
<evidence type="ECO:0000313" key="1">
    <source>
        <dbReference type="EMBL" id="UZX26117.1"/>
    </source>
</evidence>
<keyword evidence="2" id="KW-1185">Reference proteome</keyword>
<sequence>MRSPLLDELPADAAAAVVRLLGDTHQLAAVEVRGALRLIAGAGGAAALDQLHGFRAAGEADASLTLRVSNDHRTAEPFTAQPHRTSH</sequence>
<organism evidence="1 2">
    <name type="scientific">Streptomyces tanashiensis</name>
    <dbReference type="NCBI Taxonomy" id="67367"/>
    <lineage>
        <taxon>Bacteria</taxon>
        <taxon>Bacillati</taxon>
        <taxon>Actinomycetota</taxon>
        <taxon>Actinomycetes</taxon>
        <taxon>Kitasatosporales</taxon>
        <taxon>Streptomycetaceae</taxon>
        <taxon>Streptomyces</taxon>
    </lineage>
</organism>
<gene>
    <name evidence="1" type="ORF">LDH80_37965</name>
</gene>
<name>A0ABY6R7X5_9ACTN</name>
<accession>A0ABY6R7X5</accession>
<dbReference type="Proteomes" id="UP001164506">
    <property type="component" value="Chromosome"/>
</dbReference>
<reference evidence="1" key="1">
    <citation type="submission" date="2021-09" db="EMBL/GenBank/DDBJ databases">
        <title>Complete genome sequence and metabolic characterization of Streptomyces tanashiensis DSM 731 the producer of antibacterial Kalafungin and diverse secondary metabolites.</title>
        <authorList>
            <person name="Abbasi M.N."/>
            <person name="Anwar M.N."/>
            <person name="Alam K."/>
            <person name="Shoaib M."/>
            <person name="Lin Z."/>
            <person name="Hayat M."/>
            <person name="Ali M.I."/>
            <person name="Malik H.M.T."/>
            <person name="Ahmed I."/>
            <person name="Li A."/>
            <person name="Hailong Wang H."/>
            <person name="Zhang Y."/>
        </authorList>
    </citation>
    <scope>NUCLEOTIDE SEQUENCE</scope>
    <source>
        <strain evidence="1">Kala</strain>
    </source>
</reference>